<reference evidence="1" key="2">
    <citation type="submission" date="2020-09" db="EMBL/GenBank/DDBJ databases">
        <authorList>
            <person name="Sun Q."/>
            <person name="Ohkuma M."/>
        </authorList>
    </citation>
    <scope>NUCLEOTIDE SEQUENCE</scope>
    <source>
        <strain evidence="1">JCM 14719</strain>
    </source>
</reference>
<accession>A0A8J3BBM5</accession>
<evidence type="ECO:0000313" key="1">
    <source>
        <dbReference type="EMBL" id="GGK02004.1"/>
    </source>
</evidence>
<dbReference type="EMBL" id="BMOF01000028">
    <property type="protein sequence ID" value="GGK02004.1"/>
    <property type="molecule type" value="Genomic_DNA"/>
</dbReference>
<name>A0A8J3BBM5_9BACI</name>
<keyword evidence="2" id="KW-1185">Reference proteome</keyword>
<evidence type="ECO:0000313" key="2">
    <source>
        <dbReference type="Proteomes" id="UP000637720"/>
    </source>
</evidence>
<protein>
    <submittedName>
        <fullName evidence="1">Uncharacterized protein</fullName>
    </submittedName>
</protein>
<gene>
    <name evidence="1" type="ORF">GCM10007043_15120</name>
</gene>
<reference evidence="1" key="1">
    <citation type="journal article" date="2014" name="Int. J. Syst. Evol. Microbiol.">
        <title>Complete genome sequence of Corynebacterium casei LMG S-19264T (=DSM 44701T), isolated from a smear-ripened cheese.</title>
        <authorList>
            <consortium name="US DOE Joint Genome Institute (JGI-PGF)"/>
            <person name="Walter F."/>
            <person name="Albersmeier A."/>
            <person name="Kalinowski J."/>
            <person name="Ruckert C."/>
        </authorList>
    </citation>
    <scope>NUCLEOTIDE SEQUENCE</scope>
    <source>
        <strain evidence="1">JCM 14719</strain>
    </source>
</reference>
<organism evidence="1 2">
    <name type="scientific">Calditerricola satsumensis</name>
    <dbReference type="NCBI Taxonomy" id="373054"/>
    <lineage>
        <taxon>Bacteria</taxon>
        <taxon>Bacillati</taxon>
        <taxon>Bacillota</taxon>
        <taxon>Bacilli</taxon>
        <taxon>Bacillales</taxon>
        <taxon>Bacillaceae</taxon>
        <taxon>Calditerricola</taxon>
    </lineage>
</organism>
<sequence>MKATVAVLGFLLSGKECKELEYLLRRELEEMLLDLNDRRLDSVVRRAIEDRYAVIFRLYARIAPPQELARYARKRMTH</sequence>
<dbReference type="AlphaFoldDB" id="A0A8J3BBM5"/>
<comment type="caution">
    <text evidence="1">The sequence shown here is derived from an EMBL/GenBank/DDBJ whole genome shotgun (WGS) entry which is preliminary data.</text>
</comment>
<dbReference type="Proteomes" id="UP000637720">
    <property type="component" value="Unassembled WGS sequence"/>
</dbReference>
<proteinExistence type="predicted"/>